<dbReference type="Proteomes" id="UP000282892">
    <property type="component" value="Chromosome"/>
</dbReference>
<gene>
    <name evidence="2" type="ORF">CHR53_25815</name>
</gene>
<reference evidence="2 3" key="1">
    <citation type="submission" date="2017-07" db="EMBL/GenBank/DDBJ databases">
        <title>The complete genome sequence of Bacillus mesonae strain H20-5, an efficient strain improving plant abiotic stress resistance.</title>
        <authorList>
            <person name="Kim S.Y."/>
            <person name="Song H."/>
            <person name="Sang M.K."/>
            <person name="Weon H.-Y."/>
            <person name="Song J."/>
        </authorList>
    </citation>
    <scope>NUCLEOTIDE SEQUENCE [LARGE SCALE GENOMIC DNA]</scope>
    <source>
        <strain evidence="2 3">H20-5</strain>
    </source>
</reference>
<proteinExistence type="predicted"/>
<dbReference type="GO" id="GO:0016301">
    <property type="term" value="F:kinase activity"/>
    <property type="evidence" value="ECO:0007669"/>
    <property type="project" value="UniProtKB-KW"/>
</dbReference>
<evidence type="ECO:0000313" key="3">
    <source>
        <dbReference type="Proteomes" id="UP000282892"/>
    </source>
</evidence>
<keyword evidence="2" id="KW-0418">Kinase</keyword>
<evidence type="ECO:0000313" key="2">
    <source>
        <dbReference type="EMBL" id="AZU65150.1"/>
    </source>
</evidence>
<dbReference type="EMBL" id="CP022572">
    <property type="protein sequence ID" value="AZU65150.1"/>
    <property type="molecule type" value="Genomic_DNA"/>
</dbReference>
<keyword evidence="1" id="KW-1133">Transmembrane helix</keyword>
<dbReference type="KEGG" id="nmk:CHR53_25815"/>
<sequence>MIVVMAVALWMLNEEYSNIQLGIRLLISIGASLLSGVISYFLFPENEEKKSR</sequence>
<accession>A0A3Q9QX19</accession>
<keyword evidence="1" id="KW-0472">Membrane</keyword>
<dbReference type="AlphaFoldDB" id="A0A3Q9QX19"/>
<keyword evidence="1" id="KW-0812">Transmembrane</keyword>
<feature type="transmembrane region" description="Helical" evidence="1">
    <location>
        <begin position="21"/>
        <end position="43"/>
    </location>
</feature>
<name>A0A3Q9QX19_9BACI</name>
<keyword evidence="2" id="KW-0808">Transferase</keyword>
<organism evidence="2 3">
    <name type="scientific">Neobacillus mesonae</name>
    <dbReference type="NCBI Taxonomy" id="1193713"/>
    <lineage>
        <taxon>Bacteria</taxon>
        <taxon>Bacillati</taxon>
        <taxon>Bacillota</taxon>
        <taxon>Bacilli</taxon>
        <taxon>Bacillales</taxon>
        <taxon>Bacillaceae</taxon>
        <taxon>Neobacillus</taxon>
    </lineage>
</organism>
<keyword evidence="3" id="KW-1185">Reference proteome</keyword>
<protein>
    <submittedName>
        <fullName evidence="2">Histidine kinase</fullName>
    </submittedName>
</protein>
<evidence type="ECO:0000256" key="1">
    <source>
        <dbReference type="SAM" id="Phobius"/>
    </source>
</evidence>